<organism evidence="3 4">
    <name type="scientific">Denitrobacterium detoxificans</name>
    <dbReference type="NCBI Taxonomy" id="79604"/>
    <lineage>
        <taxon>Bacteria</taxon>
        <taxon>Bacillati</taxon>
        <taxon>Actinomycetota</taxon>
        <taxon>Coriobacteriia</taxon>
        <taxon>Eggerthellales</taxon>
        <taxon>Eggerthellaceae</taxon>
        <taxon>Denitrobacterium</taxon>
    </lineage>
</organism>
<dbReference type="EMBL" id="FOEC01000014">
    <property type="protein sequence ID" value="SEO96393.1"/>
    <property type="molecule type" value="Genomic_DNA"/>
</dbReference>
<keyword evidence="1" id="KW-0732">Signal</keyword>
<sequence>MSGFVRKNAFQWAVAVGALALCAGLFFAAYALAEVPMPAIASGLTYNGSAQEGVSEAEGYTLSGQVDATNAGEYTVTATLREGRHWPDGSIEPKRVTWEIDKASLDVSAFTVDSTFTGEEQSLVSTQEVPEGVSVSYGVNGVESERPTATNAGSYEVTMTVEGGGNYKDATIVCEAKIAPAPIAAPEPVSGLVADGKTSQVGVPEGDGYTVEDGSAVEPGEYVAVVTPDANHVWEDGSSSPLQIAWSVGAPEVPWGNLVTLNYDSAVDLPVSLSAYGVLVATADGTVVAQKNPYTRCEIASTTKLLTCWLASEYLDDDSQVSLSSYDTQIAEPFDSPENQPWHTASAAKIEAQCMLTSSNPYAHALARYVARARYGASGTDWGDMTNALRAMDERATEIGMSNTSFVSPSGLFGPGNGVFTSGFSSFSGGMKNNQSTANDMMLLTLNAAAADAPISGQKLGSNDFTCIKTGTNERESMLAKANVNGETYYIVLLAADHTSATGGTDVREIDHIIDWLETR</sequence>
<dbReference type="OrthoDB" id="5688590at2"/>
<dbReference type="AlphaFoldDB" id="A0A1H8U0N7"/>
<dbReference type="GO" id="GO:0006508">
    <property type="term" value="P:proteolysis"/>
    <property type="evidence" value="ECO:0007669"/>
    <property type="project" value="InterPro"/>
</dbReference>
<dbReference type="InterPro" id="IPR012338">
    <property type="entry name" value="Beta-lactam/transpept-like"/>
</dbReference>
<dbReference type="RefSeq" id="WP_143117391.1">
    <property type="nucleotide sequence ID" value="NZ_FOEC01000014.1"/>
</dbReference>
<feature type="signal peptide" evidence="1">
    <location>
        <begin position="1"/>
        <end position="33"/>
    </location>
</feature>
<keyword evidence="3" id="KW-0645">Protease</keyword>
<dbReference type="InterPro" id="IPR001967">
    <property type="entry name" value="Peptidase_S11_N"/>
</dbReference>
<protein>
    <submittedName>
        <fullName evidence="3">D-alanyl-D-alanine carboxypeptidase</fullName>
    </submittedName>
</protein>
<dbReference type="Pfam" id="PF00768">
    <property type="entry name" value="Peptidase_S11"/>
    <property type="match status" value="1"/>
</dbReference>
<feature type="domain" description="Peptidase S11 D-alanyl-D-alanine carboxypeptidase A N-terminal" evidence="2">
    <location>
        <begin position="278"/>
        <end position="451"/>
    </location>
</feature>
<evidence type="ECO:0000313" key="3">
    <source>
        <dbReference type="EMBL" id="SEO96393.1"/>
    </source>
</evidence>
<evidence type="ECO:0000256" key="1">
    <source>
        <dbReference type="SAM" id="SignalP"/>
    </source>
</evidence>
<dbReference type="SUPFAM" id="SSF56601">
    <property type="entry name" value="beta-lactamase/transpeptidase-like"/>
    <property type="match status" value="1"/>
</dbReference>
<dbReference type="GO" id="GO:0009002">
    <property type="term" value="F:serine-type D-Ala-D-Ala carboxypeptidase activity"/>
    <property type="evidence" value="ECO:0007669"/>
    <property type="project" value="InterPro"/>
</dbReference>
<evidence type="ECO:0000259" key="2">
    <source>
        <dbReference type="Pfam" id="PF00768"/>
    </source>
</evidence>
<reference evidence="4" key="1">
    <citation type="submission" date="2016-10" db="EMBL/GenBank/DDBJ databases">
        <authorList>
            <person name="Varghese N."/>
        </authorList>
    </citation>
    <scope>NUCLEOTIDE SEQUENCE [LARGE SCALE GENOMIC DNA]</scope>
    <source>
        <strain evidence="4">DSM 21843</strain>
    </source>
</reference>
<dbReference type="Gene3D" id="3.40.710.10">
    <property type="entry name" value="DD-peptidase/beta-lactamase superfamily"/>
    <property type="match status" value="1"/>
</dbReference>
<dbReference type="Proteomes" id="UP000182975">
    <property type="component" value="Unassembled WGS sequence"/>
</dbReference>
<name>A0A1H8U0N7_9ACTN</name>
<gene>
    <name evidence="3" type="ORF">SAMN02910314_01752</name>
</gene>
<keyword evidence="3" id="KW-0121">Carboxypeptidase</keyword>
<keyword evidence="3" id="KW-0378">Hydrolase</keyword>
<accession>A0A1H8U0N7</accession>
<feature type="chain" id="PRO_5038441820" evidence="1">
    <location>
        <begin position="34"/>
        <end position="520"/>
    </location>
</feature>
<dbReference type="STRING" id="79604.AAY81_01310"/>
<evidence type="ECO:0000313" key="4">
    <source>
        <dbReference type="Proteomes" id="UP000182975"/>
    </source>
</evidence>
<keyword evidence="4" id="KW-1185">Reference proteome</keyword>
<proteinExistence type="predicted"/>